<gene>
    <name evidence="5" type="ORF">SAMN04488029_2430</name>
</gene>
<dbReference type="Proteomes" id="UP000192472">
    <property type="component" value="Unassembled WGS sequence"/>
</dbReference>
<proteinExistence type="inferred from homology"/>
<dbReference type="PIRSF" id="PIRSF016557">
    <property type="entry name" value="Caps_synth_CpsB"/>
    <property type="match status" value="1"/>
</dbReference>
<dbReference type="SUPFAM" id="SSF89550">
    <property type="entry name" value="PHP domain-like"/>
    <property type="match status" value="1"/>
</dbReference>
<dbReference type="AlphaFoldDB" id="A0A1W2GF47"/>
<dbReference type="GO" id="GO:0004725">
    <property type="term" value="F:protein tyrosine phosphatase activity"/>
    <property type="evidence" value="ECO:0007669"/>
    <property type="project" value="UniProtKB-EC"/>
</dbReference>
<evidence type="ECO:0000313" key="6">
    <source>
        <dbReference type="Proteomes" id="UP000192472"/>
    </source>
</evidence>
<evidence type="ECO:0000256" key="4">
    <source>
        <dbReference type="ARBA" id="ARBA00051722"/>
    </source>
</evidence>
<accession>A0A1W2GF47</accession>
<reference evidence="5 6" key="1">
    <citation type="submission" date="2017-04" db="EMBL/GenBank/DDBJ databases">
        <authorList>
            <person name="Afonso C.L."/>
            <person name="Miller P.J."/>
            <person name="Scott M.A."/>
            <person name="Spackman E."/>
            <person name="Goraichik I."/>
            <person name="Dimitrov K.M."/>
            <person name="Suarez D.L."/>
            <person name="Swayne D.E."/>
        </authorList>
    </citation>
    <scope>NUCLEOTIDE SEQUENCE [LARGE SCALE GENOMIC DNA]</scope>
    <source>
        <strain evidence="5 6">DSM 26133</strain>
    </source>
</reference>
<dbReference type="InterPro" id="IPR016195">
    <property type="entry name" value="Pol/histidinol_Pase-like"/>
</dbReference>
<evidence type="ECO:0000256" key="3">
    <source>
        <dbReference type="ARBA" id="ARBA00022801"/>
    </source>
</evidence>
<dbReference type="PANTHER" id="PTHR39181">
    <property type="entry name" value="TYROSINE-PROTEIN PHOSPHATASE YWQE"/>
    <property type="match status" value="1"/>
</dbReference>
<evidence type="ECO:0000256" key="1">
    <source>
        <dbReference type="ARBA" id="ARBA00005750"/>
    </source>
</evidence>
<name>A0A1W2GF47_REIFA</name>
<dbReference type="Pfam" id="PF19567">
    <property type="entry name" value="CpsB_CapC"/>
    <property type="match status" value="1"/>
</dbReference>
<dbReference type="EMBL" id="FWYF01000002">
    <property type="protein sequence ID" value="SMD35275.1"/>
    <property type="molecule type" value="Genomic_DNA"/>
</dbReference>
<keyword evidence="3" id="KW-0378">Hydrolase</keyword>
<comment type="catalytic activity">
    <reaction evidence="4">
        <text>O-phospho-L-tyrosyl-[protein] + H2O = L-tyrosyl-[protein] + phosphate</text>
        <dbReference type="Rhea" id="RHEA:10684"/>
        <dbReference type="Rhea" id="RHEA-COMP:10136"/>
        <dbReference type="Rhea" id="RHEA-COMP:20101"/>
        <dbReference type="ChEBI" id="CHEBI:15377"/>
        <dbReference type="ChEBI" id="CHEBI:43474"/>
        <dbReference type="ChEBI" id="CHEBI:46858"/>
        <dbReference type="ChEBI" id="CHEBI:61978"/>
        <dbReference type="EC" id="3.1.3.48"/>
    </reaction>
</comment>
<comment type="similarity">
    <text evidence="1">Belongs to the metallo-dependent hydrolases superfamily. CpsB/CapC family.</text>
</comment>
<dbReference type="GO" id="GO:0030145">
    <property type="term" value="F:manganese ion binding"/>
    <property type="evidence" value="ECO:0007669"/>
    <property type="project" value="InterPro"/>
</dbReference>
<dbReference type="InterPro" id="IPR016667">
    <property type="entry name" value="Caps_polysacc_synth_CpsB/CapC"/>
</dbReference>
<evidence type="ECO:0000256" key="2">
    <source>
        <dbReference type="ARBA" id="ARBA00013064"/>
    </source>
</evidence>
<dbReference type="Gene3D" id="3.20.20.140">
    <property type="entry name" value="Metal-dependent hydrolases"/>
    <property type="match status" value="1"/>
</dbReference>
<sequence length="239" mass="27690">MFDWLKPKTNFLEVDLHSHLIPNIDDGVKSWKESLEIIHQLSLMGYKKLITTPHIIQNYYPNKPSDIREKVTELNARVLEEGIPLVVEAGAEYFIDEHFANQVETEEELLTFGDGHILVETPFMNKPLFLEDIIFKLQSRGLKPILAHPERYTYLHDNLELLHSLSTLGLFMQVNISSLTGYYSKEAKKFAKRLIETGNVHFLASDIHNHKHLAEVQKAIKSQLFQKCRQLNLHNSSLY</sequence>
<keyword evidence="6" id="KW-1185">Reference proteome</keyword>
<dbReference type="STRING" id="692418.SAMN04488029_2430"/>
<dbReference type="EC" id="3.1.3.48" evidence="2"/>
<dbReference type="OrthoDB" id="9788539at2"/>
<dbReference type="RefSeq" id="WP_084373076.1">
    <property type="nucleotide sequence ID" value="NZ_FWYF01000002.1"/>
</dbReference>
<organism evidence="5 6">
    <name type="scientific">Reichenbachiella faecimaris</name>
    <dbReference type="NCBI Taxonomy" id="692418"/>
    <lineage>
        <taxon>Bacteria</taxon>
        <taxon>Pseudomonadati</taxon>
        <taxon>Bacteroidota</taxon>
        <taxon>Cytophagia</taxon>
        <taxon>Cytophagales</taxon>
        <taxon>Reichenbachiellaceae</taxon>
        <taxon>Reichenbachiella</taxon>
    </lineage>
</organism>
<dbReference type="PANTHER" id="PTHR39181:SF1">
    <property type="entry name" value="TYROSINE-PROTEIN PHOSPHATASE YWQE"/>
    <property type="match status" value="1"/>
</dbReference>
<evidence type="ECO:0000313" key="5">
    <source>
        <dbReference type="EMBL" id="SMD35275.1"/>
    </source>
</evidence>
<protein>
    <recommendedName>
        <fullName evidence="2">protein-tyrosine-phosphatase</fullName>
        <ecNumber evidence="2">3.1.3.48</ecNumber>
    </recommendedName>
</protein>